<evidence type="ECO:0000313" key="3">
    <source>
        <dbReference type="Proteomes" id="UP000552644"/>
    </source>
</evidence>
<evidence type="ECO:0000259" key="1">
    <source>
        <dbReference type="Pfam" id="PF13649"/>
    </source>
</evidence>
<dbReference type="GO" id="GO:0008168">
    <property type="term" value="F:methyltransferase activity"/>
    <property type="evidence" value="ECO:0007669"/>
    <property type="project" value="UniProtKB-KW"/>
</dbReference>
<protein>
    <submittedName>
        <fullName evidence="2">Cyclopropane fatty-acyl-phospholipid synthase-like methyltransferase</fullName>
    </submittedName>
</protein>
<accession>A0A7W7QPI2</accession>
<dbReference type="GO" id="GO:0032259">
    <property type="term" value="P:methylation"/>
    <property type="evidence" value="ECO:0007669"/>
    <property type="project" value="UniProtKB-KW"/>
</dbReference>
<dbReference type="Gene3D" id="3.40.50.150">
    <property type="entry name" value="Vaccinia Virus protein VP39"/>
    <property type="match status" value="1"/>
</dbReference>
<dbReference type="PANTHER" id="PTHR44068:SF11">
    <property type="entry name" value="GERANYL DIPHOSPHATE 2-C-METHYLTRANSFERASE"/>
    <property type="match status" value="1"/>
</dbReference>
<dbReference type="Pfam" id="PF13649">
    <property type="entry name" value="Methyltransf_25"/>
    <property type="match status" value="1"/>
</dbReference>
<dbReference type="PANTHER" id="PTHR44068">
    <property type="entry name" value="ZGC:194242"/>
    <property type="match status" value="1"/>
</dbReference>
<comment type="caution">
    <text evidence="2">The sequence shown here is derived from an EMBL/GenBank/DDBJ whole genome shotgun (WGS) entry which is preliminary data.</text>
</comment>
<organism evidence="2 3">
    <name type="scientific">Streptosporangium saharense</name>
    <dbReference type="NCBI Taxonomy" id="1706840"/>
    <lineage>
        <taxon>Bacteria</taxon>
        <taxon>Bacillati</taxon>
        <taxon>Actinomycetota</taxon>
        <taxon>Actinomycetes</taxon>
        <taxon>Streptosporangiales</taxon>
        <taxon>Streptosporangiaceae</taxon>
        <taxon>Streptosporangium</taxon>
    </lineage>
</organism>
<dbReference type="InterPro" id="IPR041698">
    <property type="entry name" value="Methyltransf_25"/>
</dbReference>
<gene>
    <name evidence="2" type="ORF">FHS44_004391</name>
</gene>
<reference evidence="2 3" key="1">
    <citation type="submission" date="2020-08" db="EMBL/GenBank/DDBJ databases">
        <title>Genomic Encyclopedia of Type Strains, Phase III (KMG-III): the genomes of soil and plant-associated and newly described type strains.</title>
        <authorList>
            <person name="Whitman W."/>
        </authorList>
    </citation>
    <scope>NUCLEOTIDE SEQUENCE [LARGE SCALE GENOMIC DNA]</scope>
    <source>
        <strain evidence="2 3">CECT 8840</strain>
    </source>
</reference>
<sequence length="272" mass="29956">MKTENEDFTAVAQLYDEEMPGNNLVHDLIYPEVYGQGEYIGQFSDNSAAELRLMGSSMKLPPGSAVLDIGCGTAAVASFLAGEFGWRITGIDVAGSPLEKAGARIAATGQQETIRLVHGNVYEQEFDEPFDGAYGTGAFCHFDAARLFARCRELLRPGGSLAFLERVRMGELDEREWHSLTTAWACPSVYSTGEYTELLTDAGFAVTECLDLTETFRDWQDRSVTVRHRLRDQIVALTSEEYFETSTRLADYENAVTKAGKLGYALVVASAR</sequence>
<proteinExistence type="predicted"/>
<keyword evidence="2" id="KW-0808">Transferase</keyword>
<keyword evidence="2" id="KW-0489">Methyltransferase</keyword>
<dbReference type="SUPFAM" id="SSF53335">
    <property type="entry name" value="S-adenosyl-L-methionine-dependent methyltransferases"/>
    <property type="match status" value="1"/>
</dbReference>
<dbReference type="AlphaFoldDB" id="A0A7W7QPI2"/>
<dbReference type="InterPro" id="IPR050447">
    <property type="entry name" value="Erg6_SMT_methyltransf"/>
</dbReference>
<dbReference type="Proteomes" id="UP000552644">
    <property type="component" value="Unassembled WGS sequence"/>
</dbReference>
<name>A0A7W7QPI2_9ACTN</name>
<dbReference type="CDD" id="cd02440">
    <property type="entry name" value="AdoMet_MTases"/>
    <property type="match status" value="1"/>
</dbReference>
<feature type="domain" description="Methyltransferase" evidence="1">
    <location>
        <begin position="66"/>
        <end position="159"/>
    </location>
</feature>
<evidence type="ECO:0000313" key="2">
    <source>
        <dbReference type="EMBL" id="MBB4917283.1"/>
    </source>
</evidence>
<dbReference type="EMBL" id="JACHJP010000004">
    <property type="protein sequence ID" value="MBB4917283.1"/>
    <property type="molecule type" value="Genomic_DNA"/>
</dbReference>
<keyword evidence="3" id="KW-1185">Reference proteome</keyword>
<dbReference type="InterPro" id="IPR029063">
    <property type="entry name" value="SAM-dependent_MTases_sf"/>
</dbReference>
<dbReference type="RefSeq" id="WP_184717393.1">
    <property type="nucleotide sequence ID" value="NZ_JACHJP010000004.1"/>
</dbReference>